<accession>A0AAN7BJ76</accession>
<feature type="transmembrane region" description="Helical" evidence="2">
    <location>
        <begin position="489"/>
        <end position="508"/>
    </location>
</feature>
<dbReference type="Pfam" id="PF11915">
    <property type="entry name" value="DUF3433"/>
    <property type="match status" value="1"/>
</dbReference>
<feature type="transmembrane region" description="Helical" evidence="2">
    <location>
        <begin position="790"/>
        <end position="809"/>
    </location>
</feature>
<organism evidence="3 4">
    <name type="scientific">Podospora fimiseda</name>
    <dbReference type="NCBI Taxonomy" id="252190"/>
    <lineage>
        <taxon>Eukaryota</taxon>
        <taxon>Fungi</taxon>
        <taxon>Dikarya</taxon>
        <taxon>Ascomycota</taxon>
        <taxon>Pezizomycotina</taxon>
        <taxon>Sordariomycetes</taxon>
        <taxon>Sordariomycetidae</taxon>
        <taxon>Sordariales</taxon>
        <taxon>Podosporaceae</taxon>
        <taxon>Podospora</taxon>
    </lineage>
</organism>
<dbReference type="EMBL" id="MU865397">
    <property type="protein sequence ID" value="KAK4224308.1"/>
    <property type="molecule type" value="Genomic_DNA"/>
</dbReference>
<evidence type="ECO:0000256" key="2">
    <source>
        <dbReference type="SAM" id="Phobius"/>
    </source>
</evidence>
<feature type="transmembrane region" description="Helical" evidence="2">
    <location>
        <begin position="754"/>
        <end position="770"/>
    </location>
</feature>
<dbReference type="InterPro" id="IPR021840">
    <property type="entry name" value="DUF3433"/>
</dbReference>
<feature type="compositionally biased region" description="Polar residues" evidence="1">
    <location>
        <begin position="319"/>
        <end position="329"/>
    </location>
</feature>
<feature type="transmembrane region" description="Helical" evidence="2">
    <location>
        <begin position="895"/>
        <end position="915"/>
    </location>
</feature>
<keyword evidence="4" id="KW-1185">Reference proteome</keyword>
<name>A0AAN7BJ76_9PEZI</name>
<reference evidence="3" key="1">
    <citation type="journal article" date="2023" name="Mol. Phylogenet. Evol.">
        <title>Genome-scale phylogeny and comparative genomics of the fungal order Sordariales.</title>
        <authorList>
            <person name="Hensen N."/>
            <person name="Bonometti L."/>
            <person name="Westerberg I."/>
            <person name="Brannstrom I.O."/>
            <person name="Guillou S."/>
            <person name="Cros-Aarteil S."/>
            <person name="Calhoun S."/>
            <person name="Haridas S."/>
            <person name="Kuo A."/>
            <person name="Mondo S."/>
            <person name="Pangilinan J."/>
            <person name="Riley R."/>
            <person name="LaButti K."/>
            <person name="Andreopoulos B."/>
            <person name="Lipzen A."/>
            <person name="Chen C."/>
            <person name="Yan M."/>
            <person name="Daum C."/>
            <person name="Ng V."/>
            <person name="Clum A."/>
            <person name="Steindorff A."/>
            <person name="Ohm R.A."/>
            <person name="Martin F."/>
            <person name="Silar P."/>
            <person name="Natvig D.O."/>
            <person name="Lalanne C."/>
            <person name="Gautier V."/>
            <person name="Ament-Velasquez S.L."/>
            <person name="Kruys A."/>
            <person name="Hutchinson M.I."/>
            <person name="Powell A.J."/>
            <person name="Barry K."/>
            <person name="Miller A.N."/>
            <person name="Grigoriev I.V."/>
            <person name="Debuchy R."/>
            <person name="Gladieux P."/>
            <person name="Hiltunen Thoren M."/>
            <person name="Johannesson H."/>
        </authorList>
    </citation>
    <scope>NUCLEOTIDE SEQUENCE</scope>
    <source>
        <strain evidence="3">CBS 990.96</strain>
    </source>
</reference>
<comment type="caution">
    <text evidence="3">The sequence shown here is derived from an EMBL/GenBank/DDBJ whole genome shotgun (WGS) entry which is preliminary data.</text>
</comment>
<proteinExistence type="predicted"/>
<protein>
    <submittedName>
        <fullName evidence="3">Uncharacterized protein</fullName>
    </submittedName>
</protein>
<feature type="compositionally biased region" description="Low complexity" evidence="1">
    <location>
        <begin position="330"/>
        <end position="344"/>
    </location>
</feature>
<keyword evidence="2" id="KW-0472">Membrane</keyword>
<dbReference type="PANTHER" id="PTHR37544">
    <property type="entry name" value="SPRAY-RELATED"/>
    <property type="match status" value="1"/>
</dbReference>
<keyword evidence="2" id="KW-0812">Transmembrane</keyword>
<reference evidence="3" key="2">
    <citation type="submission" date="2023-05" db="EMBL/GenBank/DDBJ databases">
        <authorList>
            <consortium name="Lawrence Berkeley National Laboratory"/>
            <person name="Steindorff A."/>
            <person name="Hensen N."/>
            <person name="Bonometti L."/>
            <person name="Westerberg I."/>
            <person name="Brannstrom I.O."/>
            <person name="Guillou S."/>
            <person name="Cros-Aarteil S."/>
            <person name="Calhoun S."/>
            <person name="Haridas S."/>
            <person name="Kuo A."/>
            <person name="Mondo S."/>
            <person name="Pangilinan J."/>
            <person name="Riley R."/>
            <person name="Labutti K."/>
            <person name="Andreopoulos B."/>
            <person name="Lipzen A."/>
            <person name="Chen C."/>
            <person name="Yanf M."/>
            <person name="Daum C."/>
            <person name="Ng V."/>
            <person name="Clum A."/>
            <person name="Ohm R."/>
            <person name="Martin F."/>
            <person name="Silar P."/>
            <person name="Natvig D."/>
            <person name="Lalanne C."/>
            <person name="Gautier V."/>
            <person name="Ament-Velasquez S.L."/>
            <person name="Kruys A."/>
            <person name="Hutchinson M.I."/>
            <person name="Powell A.J."/>
            <person name="Barry K."/>
            <person name="Miller A.N."/>
            <person name="Grigoriev I.V."/>
            <person name="Debuchy R."/>
            <person name="Gladieux P."/>
            <person name="Thoren M.H."/>
            <person name="Johannesson H."/>
        </authorList>
    </citation>
    <scope>NUCLEOTIDE SEQUENCE</scope>
    <source>
        <strain evidence="3">CBS 990.96</strain>
    </source>
</reference>
<feature type="region of interest" description="Disordered" evidence="1">
    <location>
        <begin position="238"/>
        <end position="355"/>
    </location>
</feature>
<dbReference type="Proteomes" id="UP001301958">
    <property type="component" value="Unassembled WGS sequence"/>
</dbReference>
<evidence type="ECO:0000313" key="4">
    <source>
        <dbReference type="Proteomes" id="UP001301958"/>
    </source>
</evidence>
<feature type="transmembrane region" description="Helical" evidence="2">
    <location>
        <begin position="610"/>
        <end position="629"/>
    </location>
</feature>
<feature type="transmembrane region" description="Helical" evidence="2">
    <location>
        <begin position="559"/>
        <end position="578"/>
    </location>
</feature>
<feature type="transmembrane region" description="Helical" evidence="2">
    <location>
        <begin position="858"/>
        <end position="883"/>
    </location>
</feature>
<sequence length="987" mass="109522">MPLYRTPLFPGDDTIDKCVYRYQGIVMTTNTSACRVILGLGTNRPPTGWKEATWLMRGLWFPPVPECFQKYDEWYSKYPSNQTFNASTEVPRYGLSALNAWFMDAKNLCRNIFGICTRENNQVQHQTEIPAIGKSKKDNIVSELPPRSVLHAYCAIFQNRNPDGSIDFSIGKPTIARHDVGWVNMVTVDVDQETKANMVVFVVGNDGVYRDSSTTYHPIMPVTSSTTTEVTAKETLQTTLDSRTRSNPDEIPSTAYLTAQTDYYISETETTKLESTKNPTSSPNPSANDSVSSKSLDTRSRSSTIEAQPKSTSEIEDTLQMSSDVRSCPTTQISATTTQSSSNSDHPLDHQTRPSSLAVARWQHNPSTLPIVYIGIPEIETVVSLLAVPAVMMPATVTTLTGPRGQPTATMTNYGGKLVYATTITTILTHDRDSLTQTIIYTIPTGTSILTTYFNPVDGLPTEIVTRFPVFPTIPGSTPSNIVLATSKTYFIIYFLPIVLTIILLLPIQAIDAEIKIFLPFRLLTLPRGTSDALTMRIGGLAGRYNGLKLLLFRHADPISLIADLMILCAAGLVSLSGETVGLKLRGTCLKKNLNTYIVTTAVFPQPARISQGLLGTLMILIVILGWILSKWKTGIAAHPSCIATVCSLMQVKGCGGLIQAAQIGLTEGYTEKKKKRKKRLDYKFGQRLQKIGFRLGRVEEGRRGEDYGVIGVKNGEEVEVQARVAVGTLVDGRREMPKKMLFEVPVKERVEQGIYLGFLCGLLTLILYYENTVFEDPRESGFEWFMDSQGFGVRMLFTSFVVLVSFMWDHLFSNFAKRDIYLRMAQRSQPAALSVLQPRATNVFTELWRSIRQRGSLAAAMAVAGILSRFLPLLLSSIPFAAAQTWITHEICTWMAVALLSIMISVLVSHIWLVKWPHMPAAAPDSLACCMYYRDRRVERMGRMYRFGWMTGVSGEKRVGIDYPEGEQGFKMKSLGGIGFGTAGRK</sequence>
<feature type="compositionally biased region" description="Low complexity" evidence="1">
    <location>
        <begin position="276"/>
        <end position="295"/>
    </location>
</feature>
<gene>
    <name evidence="3" type="ORF">QBC38DRAFT_515357</name>
</gene>
<evidence type="ECO:0000256" key="1">
    <source>
        <dbReference type="SAM" id="MobiDB-lite"/>
    </source>
</evidence>
<keyword evidence="2" id="KW-1133">Transmembrane helix</keyword>
<evidence type="ECO:0000313" key="3">
    <source>
        <dbReference type="EMBL" id="KAK4224308.1"/>
    </source>
</evidence>
<dbReference type="AlphaFoldDB" id="A0AAN7BJ76"/>
<dbReference type="PANTHER" id="PTHR37544:SF3">
    <property type="entry name" value="SPRAY"/>
    <property type="match status" value="1"/>
</dbReference>